<feature type="binding site" evidence="5">
    <location>
        <position position="106"/>
    </location>
    <ligand>
        <name>Mg(2+)</name>
        <dbReference type="ChEBI" id="CHEBI:18420"/>
    </ligand>
</feature>
<name>A0A4V3FE87_9BACT</name>
<comment type="cofactor">
    <cofactor evidence="5">
        <name>Mg(2+)</name>
        <dbReference type="ChEBI" id="CHEBI:18420"/>
    </cofactor>
</comment>
<dbReference type="Proteomes" id="UP000295662">
    <property type="component" value="Unassembled WGS sequence"/>
</dbReference>
<dbReference type="RefSeq" id="WP_133796808.1">
    <property type="nucleotide sequence ID" value="NZ_SOCA01000009.1"/>
</dbReference>
<evidence type="ECO:0000313" key="8">
    <source>
        <dbReference type="Proteomes" id="UP000295662"/>
    </source>
</evidence>
<dbReference type="GO" id="GO:0000287">
    <property type="term" value="F:magnesium ion binding"/>
    <property type="evidence" value="ECO:0007669"/>
    <property type="project" value="UniProtKB-UniRule"/>
</dbReference>
<dbReference type="SUPFAM" id="SSF88723">
    <property type="entry name" value="PIN domain-like"/>
    <property type="match status" value="1"/>
</dbReference>
<dbReference type="Gene3D" id="3.40.50.1010">
    <property type="entry name" value="5'-nuclease"/>
    <property type="match status" value="1"/>
</dbReference>
<evidence type="ECO:0000256" key="3">
    <source>
        <dbReference type="ARBA" id="ARBA00022723"/>
    </source>
</evidence>
<keyword evidence="8" id="KW-1185">Reference proteome</keyword>
<evidence type="ECO:0000256" key="5">
    <source>
        <dbReference type="HAMAP-Rule" id="MF_00265"/>
    </source>
</evidence>
<dbReference type="GO" id="GO:0090729">
    <property type="term" value="F:toxin activity"/>
    <property type="evidence" value="ECO:0007669"/>
    <property type="project" value="UniProtKB-KW"/>
</dbReference>
<dbReference type="GO" id="GO:0004540">
    <property type="term" value="F:RNA nuclease activity"/>
    <property type="evidence" value="ECO:0007669"/>
    <property type="project" value="InterPro"/>
</dbReference>
<dbReference type="HAMAP" id="MF_00265">
    <property type="entry name" value="VapC_Nob1"/>
    <property type="match status" value="1"/>
</dbReference>
<evidence type="ECO:0000313" key="7">
    <source>
        <dbReference type="EMBL" id="TDU66063.1"/>
    </source>
</evidence>
<feature type="domain" description="PIN" evidence="6">
    <location>
        <begin position="4"/>
        <end position="133"/>
    </location>
</feature>
<evidence type="ECO:0000256" key="1">
    <source>
        <dbReference type="ARBA" id="ARBA00022649"/>
    </source>
</evidence>
<gene>
    <name evidence="5" type="primary">vapC</name>
    <name evidence="7" type="ORF">EI77_03800</name>
</gene>
<reference evidence="7 8" key="1">
    <citation type="submission" date="2019-03" db="EMBL/GenBank/DDBJ databases">
        <title>Genomic Encyclopedia of Archaeal and Bacterial Type Strains, Phase II (KMG-II): from individual species to whole genera.</title>
        <authorList>
            <person name="Goeker M."/>
        </authorList>
    </citation>
    <scope>NUCLEOTIDE SEQUENCE [LARGE SCALE GENOMIC DNA]</scope>
    <source>
        <strain evidence="7 8">ATCC 25309</strain>
    </source>
</reference>
<comment type="function">
    <text evidence="5">Toxic component of a toxin-antitoxin (TA) system. An RNase.</text>
</comment>
<dbReference type="AlphaFoldDB" id="A0A4V3FE87"/>
<comment type="similarity">
    <text evidence="5">Belongs to the PINc/VapC protein family.</text>
</comment>
<proteinExistence type="inferred from homology"/>
<keyword evidence="1 5" id="KW-1277">Toxin-antitoxin system</keyword>
<evidence type="ECO:0000256" key="2">
    <source>
        <dbReference type="ARBA" id="ARBA00022722"/>
    </source>
</evidence>
<protein>
    <recommendedName>
        <fullName evidence="5">Ribonuclease VapC</fullName>
        <shortName evidence="5">RNase VapC</shortName>
        <ecNumber evidence="5">3.1.-.-</ecNumber>
    </recommendedName>
    <alternativeName>
        <fullName evidence="5">Toxin VapC</fullName>
    </alternativeName>
</protein>
<keyword evidence="4 5" id="KW-0378">Hydrolase</keyword>
<evidence type="ECO:0000256" key="4">
    <source>
        <dbReference type="ARBA" id="ARBA00022801"/>
    </source>
</evidence>
<dbReference type="InterPro" id="IPR022907">
    <property type="entry name" value="VapC_family"/>
</dbReference>
<dbReference type="GO" id="GO:0045926">
    <property type="term" value="P:negative regulation of growth"/>
    <property type="evidence" value="ECO:0007669"/>
    <property type="project" value="UniProtKB-ARBA"/>
</dbReference>
<dbReference type="InterPro" id="IPR029060">
    <property type="entry name" value="PIN-like_dom_sf"/>
</dbReference>
<keyword evidence="2 5" id="KW-0540">Nuclease</keyword>
<feature type="binding site" evidence="5">
    <location>
        <position position="5"/>
    </location>
    <ligand>
        <name>Mg(2+)</name>
        <dbReference type="ChEBI" id="CHEBI:18420"/>
    </ligand>
</feature>
<organism evidence="7 8">
    <name type="scientific">Prosthecobacter fusiformis</name>
    <dbReference type="NCBI Taxonomy" id="48464"/>
    <lineage>
        <taxon>Bacteria</taxon>
        <taxon>Pseudomonadati</taxon>
        <taxon>Verrucomicrobiota</taxon>
        <taxon>Verrucomicrobiia</taxon>
        <taxon>Verrucomicrobiales</taxon>
        <taxon>Verrucomicrobiaceae</taxon>
        <taxon>Prosthecobacter</taxon>
    </lineage>
</organism>
<dbReference type="InterPro" id="IPR002716">
    <property type="entry name" value="PIN_dom"/>
</dbReference>
<keyword evidence="5" id="KW-0460">Magnesium</keyword>
<keyword evidence="3 5" id="KW-0479">Metal-binding</keyword>
<evidence type="ECO:0000259" key="6">
    <source>
        <dbReference type="Pfam" id="PF01850"/>
    </source>
</evidence>
<dbReference type="EMBL" id="SOCA01000009">
    <property type="protein sequence ID" value="TDU66063.1"/>
    <property type="molecule type" value="Genomic_DNA"/>
</dbReference>
<dbReference type="EC" id="3.1.-.-" evidence="5"/>
<dbReference type="NCBIfam" id="TIGR00028">
    <property type="entry name" value="Mtu_PIN_fam"/>
    <property type="match status" value="1"/>
</dbReference>
<dbReference type="InterPro" id="IPR006226">
    <property type="entry name" value="Mtu_PIN"/>
</dbReference>
<comment type="caution">
    <text evidence="7">The sequence shown here is derived from an EMBL/GenBank/DDBJ whole genome shotgun (WGS) entry which is preliminary data.</text>
</comment>
<dbReference type="Pfam" id="PF01850">
    <property type="entry name" value="PIN"/>
    <property type="match status" value="1"/>
</dbReference>
<keyword evidence="5" id="KW-0800">Toxin</keyword>
<accession>A0A4V3FE87</accession>
<sequence>MLSFDTNLAVHAANSASPFHAKAADFIKSLVTRKDVAICELVLVELYLKLRNEKIFSRPLSAEKAAAVCQSYRKNRAWLLIESAPVMDDVWQQAAGSQFAFRRIIDLRLALTLRHHGVTEFATANEKDFQNLGFSRIWNPLTA</sequence>
<dbReference type="OrthoDB" id="556169at2"/>
<dbReference type="GO" id="GO:0016788">
    <property type="term" value="F:hydrolase activity, acting on ester bonds"/>
    <property type="evidence" value="ECO:0007669"/>
    <property type="project" value="InterPro"/>
</dbReference>